<comment type="cofactor">
    <cofactor evidence="2">
        <name>Zn(2+)</name>
        <dbReference type="ChEBI" id="CHEBI:29105"/>
    </cofactor>
</comment>
<keyword evidence="13" id="KW-0460">Magnesium</keyword>
<dbReference type="GO" id="GO:0008108">
    <property type="term" value="F:UDP-glucose:hexose-1-phosphate uridylyltransferase activity"/>
    <property type="evidence" value="ECO:0007669"/>
    <property type="project" value="UniProtKB-UniRule"/>
</dbReference>
<comment type="caution">
    <text evidence="23">The sequence shown here is derived from an EMBL/GenBank/DDBJ whole genome shotgun (WGS) entry which is preliminary data.</text>
</comment>
<dbReference type="InterPro" id="IPR005850">
    <property type="entry name" value="GalP_Utransf_C"/>
</dbReference>
<dbReference type="InterPro" id="IPR005849">
    <property type="entry name" value="GalP_Utransf_N"/>
</dbReference>
<dbReference type="FunFam" id="3.30.70.890:FF:000001">
    <property type="entry name" value="Galactokinase"/>
    <property type="match status" value="1"/>
</dbReference>
<feature type="compositionally biased region" description="Basic and acidic residues" evidence="17">
    <location>
        <begin position="31"/>
        <end position="43"/>
    </location>
</feature>
<dbReference type="GO" id="GO:0019637">
    <property type="term" value="P:organophosphate metabolic process"/>
    <property type="evidence" value="ECO:0007669"/>
    <property type="project" value="UniProtKB-ARBA"/>
</dbReference>
<dbReference type="InterPro" id="IPR019741">
    <property type="entry name" value="Galactokinase_CS"/>
</dbReference>
<dbReference type="GO" id="GO:0008270">
    <property type="term" value="F:zinc ion binding"/>
    <property type="evidence" value="ECO:0007669"/>
    <property type="project" value="InterPro"/>
</dbReference>
<dbReference type="Pfam" id="PF10509">
    <property type="entry name" value="GalKase_gal_bdg"/>
    <property type="match status" value="1"/>
</dbReference>
<comment type="catalytic activity">
    <reaction evidence="1 16">
        <text>alpha-D-galactose 1-phosphate + UDP-alpha-D-glucose = alpha-D-glucose 1-phosphate + UDP-alpha-D-galactose</text>
        <dbReference type="Rhea" id="RHEA:13989"/>
        <dbReference type="ChEBI" id="CHEBI:58336"/>
        <dbReference type="ChEBI" id="CHEBI:58601"/>
        <dbReference type="ChEBI" id="CHEBI:58885"/>
        <dbReference type="ChEBI" id="CHEBI:66914"/>
        <dbReference type="EC" id="2.7.7.12"/>
    </reaction>
</comment>
<proteinExistence type="inferred from homology"/>
<evidence type="ECO:0000259" key="18">
    <source>
        <dbReference type="Pfam" id="PF00288"/>
    </source>
</evidence>
<keyword evidence="11" id="KW-0862">Zinc</keyword>
<dbReference type="NCBIfam" id="TIGR00131">
    <property type="entry name" value="gal_kin"/>
    <property type="match status" value="1"/>
</dbReference>
<feature type="domain" description="GHMP kinase C-terminal" evidence="21">
    <location>
        <begin position="738"/>
        <end position="818"/>
    </location>
</feature>
<evidence type="ECO:0000256" key="1">
    <source>
        <dbReference type="ARBA" id="ARBA00001107"/>
    </source>
</evidence>
<keyword evidence="6 16" id="KW-0808">Transferase</keyword>
<dbReference type="UniPathway" id="UPA00214"/>
<evidence type="ECO:0000256" key="10">
    <source>
        <dbReference type="ARBA" id="ARBA00022777"/>
    </source>
</evidence>
<evidence type="ECO:0000256" key="17">
    <source>
        <dbReference type="SAM" id="MobiDB-lite"/>
    </source>
</evidence>
<evidence type="ECO:0000256" key="7">
    <source>
        <dbReference type="ARBA" id="ARBA00022695"/>
    </source>
</evidence>
<dbReference type="Proteomes" id="UP000037387">
    <property type="component" value="Unassembled WGS sequence"/>
</dbReference>
<dbReference type="PATRIC" id="fig|1350482.3.peg.1185"/>
<feature type="domain" description="GHMP kinase N-terminal" evidence="18">
    <location>
        <begin position="524"/>
        <end position="620"/>
    </location>
</feature>
<dbReference type="PROSITE" id="PS00117">
    <property type="entry name" value="GAL_P_UDP_TRANSF_I"/>
    <property type="match status" value="1"/>
</dbReference>
<evidence type="ECO:0000256" key="6">
    <source>
        <dbReference type="ARBA" id="ARBA00022679"/>
    </source>
</evidence>
<dbReference type="CDD" id="cd00608">
    <property type="entry name" value="GalT"/>
    <property type="match status" value="1"/>
</dbReference>
<feature type="region of interest" description="Disordered" evidence="17">
    <location>
        <begin position="29"/>
        <end position="61"/>
    </location>
</feature>
<evidence type="ECO:0000256" key="11">
    <source>
        <dbReference type="ARBA" id="ARBA00022833"/>
    </source>
</evidence>
<evidence type="ECO:0000256" key="13">
    <source>
        <dbReference type="ARBA" id="ARBA00022842"/>
    </source>
</evidence>
<dbReference type="AlphaFoldDB" id="A0A0M0FD17"/>
<dbReference type="InterPro" id="IPR001937">
    <property type="entry name" value="GalP_UDPtransf1"/>
</dbReference>
<dbReference type="InterPro" id="IPR006204">
    <property type="entry name" value="GHMP_kinase_N_dom"/>
</dbReference>
<dbReference type="PANTHER" id="PTHR10457:SF7">
    <property type="entry name" value="GALACTOKINASE-RELATED"/>
    <property type="match status" value="1"/>
</dbReference>
<dbReference type="InterPro" id="IPR020568">
    <property type="entry name" value="Ribosomal_Su5_D2-typ_SF"/>
</dbReference>
<dbReference type="InterPro" id="IPR019779">
    <property type="entry name" value="GalP_UDPtransf1_His-AS"/>
</dbReference>
<evidence type="ECO:0000259" key="22">
    <source>
        <dbReference type="Pfam" id="PF10509"/>
    </source>
</evidence>
<reference evidence="23 24" key="1">
    <citation type="journal article" date="2015" name="Sci. Rep.">
        <title>Functional and structural properties of a novel cellulosome-like multienzyme complex: efficient glycoside hydrolysis of water-insoluble 7-xylosyl-10-deacetylpaclitaxel.</title>
        <authorList>
            <person name="Dou T.Y."/>
            <person name="Luan H.W."/>
            <person name="Ge G.B."/>
            <person name="Dong M.M."/>
            <person name="Zou H.F."/>
            <person name="He Y.Q."/>
            <person name="Cui P."/>
            <person name="Wang J.Y."/>
            <person name="Hao D.C."/>
            <person name="Yang S.L."/>
            <person name="Yang L."/>
        </authorList>
    </citation>
    <scope>NUCLEOTIDE SEQUENCE [LARGE SCALE GENOMIC DNA]</scope>
    <source>
        <strain evidence="23 24">F16</strain>
    </source>
</reference>
<dbReference type="PRINTS" id="PR00959">
    <property type="entry name" value="MEVGALKINASE"/>
</dbReference>
<dbReference type="InterPro" id="IPR014721">
    <property type="entry name" value="Ribsml_uS5_D2-typ_fold_subgr"/>
</dbReference>
<protein>
    <recommendedName>
        <fullName evidence="16">Galactose-1-phosphate uridylyltransferase</fullName>
        <ecNumber evidence="16">2.7.7.12</ecNumber>
    </recommendedName>
</protein>
<evidence type="ECO:0000256" key="2">
    <source>
        <dbReference type="ARBA" id="ARBA00001947"/>
    </source>
</evidence>
<sequence>MNPHLRRTSTRLADGRELVYFDDSPAYVSGERSRRLDDPRPLPDRFAPVPGPDGAPHPYVGPEMRRDPLTGDWVPLAAHRMNRTFLPAADSCPLCPARPGAAYSDGEVPDTDYDVVVFENRFPSLQRVPGVADAVVEDAPLQLHAPAAGRCEVVCFSSDHRTSFGALSPQRVRTIIDAWADRTAALGAEPGVEQVFCFENRGQEIGVTLHHPHGQIYGYPYVTPRTRALLDEAREHHRRTGRNLLRDVLDSELADGRRVVLETEHWVAYVPFAARWPVEVHLAPRRDVPDLPALTDAERDDLATAYLELLRRLDRFFETADADPIPLPYIAAWHQAPAHEGRSVADGGTDDVTLARLHLQVFSVLRAPGKLKYLAGSESGMGAWISDTTPERIASRLQELAPSSAARGWVRSWSDDDGAARARAVFAASFDEAAGGPADAHEARAGQEQVPVWAAPGRVNLIGEHTDYNAGLCLPIALPHRTYVALRPRPDSVVRLASAQAPGETWTTTLEDVAPGAITGWGSYVAGVAWALREHLVAQGADPSAITGFDAAVDSSVPFGAGLSSSAALECAVAVALDDVAGLGLRATDAGRAVLATASVRAENEIAGAPTGGMDQSASLRATAGHALLLDCRPGLDPVESAEQVPFDLDAAGLALLVVDTRAEHRLVDGQYAARRATCEDAARTLGLGSLRELADDVAATGDPAGALAVALEKLPDDVARRRVRHVVTEIGRVRDLVALLRDGRPDAVGPLMNASHASLRDDYEVSSVELDVAVDAARVAGALGARMTGGGFGGSAIALVRADQVEAVADAVRAAFEREGLGAPGFLLATPSAPADRVV</sequence>
<dbReference type="PROSITE" id="PS00106">
    <property type="entry name" value="GALACTOKINASE"/>
    <property type="match status" value="1"/>
</dbReference>
<dbReference type="GO" id="GO:0006012">
    <property type="term" value="P:galactose metabolic process"/>
    <property type="evidence" value="ECO:0007669"/>
    <property type="project" value="UniProtKB-UniRule"/>
</dbReference>
<dbReference type="PRINTS" id="PR00473">
    <property type="entry name" value="GALCTOKINASE"/>
</dbReference>
<dbReference type="InterPro" id="IPR036554">
    <property type="entry name" value="GHMP_kinase_C_sf"/>
</dbReference>
<evidence type="ECO:0000259" key="20">
    <source>
        <dbReference type="Pfam" id="PF02744"/>
    </source>
</evidence>
<dbReference type="InterPro" id="IPR036265">
    <property type="entry name" value="HIT-like_sf"/>
</dbReference>
<keyword evidence="10" id="KW-0418">Kinase</keyword>
<feature type="domain" description="Galactose-1-phosphate uridyl transferase C-terminal" evidence="20">
    <location>
        <begin position="235"/>
        <end position="340"/>
    </location>
</feature>
<dbReference type="InterPro" id="IPR000705">
    <property type="entry name" value="Galactokinase"/>
</dbReference>
<evidence type="ECO:0000256" key="8">
    <source>
        <dbReference type="ARBA" id="ARBA00022723"/>
    </source>
</evidence>
<evidence type="ECO:0000313" key="24">
    <source>
        <dbReference type="Proteomes" id="UP000037387"/>
    </source>
</evidence>
<keyword evidence="8 16" id="KW-0479">Metal-binding</keyword>
<comment type="similarity">
    <text evidence="5 16">Belongs to the galactose-1-phosphate uridylyltransferase type 1 family.</text>
</comment>
<dbReference type="Pfam" id="PF00288">
    <property type="entry name" value="GHMP_kinases_N"/>
    <property type="match status" value="1"/>
</dbReference>
<name>A0A0M0FD17_CELCE</name>
<feature type="domain" description="Galactose-1-phosphate uridyl transferase N-terminal" evidence="19">
    <location>
        <begin position="63"/>
        <end position="222"/>
    </location>
</feature>
<keyword evidence="24" id="KW-1185">Reference proteome</keyword>
<evidence type="ECO:0000256" key="9">
    <source>
        <dbReference type="ARBA" id="ARBA00022741"/>
    </source>
</evidence>
<keyword evidence="15 16" id="KW-0119">Carbohydrate metabolism</keyword>
<dbReference type="EC" id="2.7.7.12" evidence="16"/>
<dbReference type="Gene3D" id="3.30.230.10">
    <property type="match status" value="1"/>
</dbReference>
<dbReference type="SUPFAM" id="SSF55060">
    <property type="entry name" value="GHMP Kinase, C-terminal domain"/>
    <property type="match status" value="1"/>
</dbReference>
<dbReference type="EMBL" id="ATNL01000006">
    <property type="protein sequence ID" value="KON75475.1"/>
    <property type="molecule type" value="Genomic_DNA"/>
</dbReference>
<organism evidence="23 24">
    <name type="scientific">Cellulosimicrobium cellulans F16</name>
    <dbReference type="NCBI Taxonomy" id="1350482"/>
    <lineage>
        <taxon>Bacteria</taxon>
        <taxon>Bacillati</taxon>
        <taxon>Actinomycetota</taxon>
        <taxon>Actinomycetes</taxon>
        <taxon>Micrococcales</taxon>
        <taxon>Promicromonosporaceae</taxon>
        <taxon>Cellulosimicrobium</taxon>
    </lineage>
</organism>
<evidence type="ECO:0000256" key="4">
    <source>
        <dbReference type="ARBA" id="ARBA00006566"/>
    </source>
</evidence>
<evidence type="ECO:0000256" key="3">
    <source>
        <dbReference type="ARBA" id="ARBA00004947"/>
    </source>
</evidence>
<dbReference type="Gene3D" id="3.30.428.10">
    <property type="entry name" value="HIT-like"/>
    <property type="match status" value="2"/>
</dbReference>
<comment type="similarity">
    <text evidence="4">Belongs to the GHMP kinase family. GalK subfamily.</text>
</comment>
<dbReference type="GO" id="GO:0004335">
    <property type="term" value="F:galactokinase activity"/>
    <property type="evidence" value="ECO:0007669"/>
    <property type="project" value="UniProtKB-UniRule"/>
</dbReference>
<keyword evidence="14 16" id="KW-0299">Galactose metabolism</keyword>
<evidence type="ECO:0000256" key="12">
    <source>
        <dbReference type="ARBA" id="ARBA00022840"/>
    </source>
</evidence>
<dbReference type="InterPro" id="IPR013750">
    <property type="entry name" value="GHMP_kinase_C_dom"/>
</dbReference>
<evidence type="ECO:0000256" key="5">
    <source>
        <dbReference type="ARBA" id="ARBA00010951"/>
    </source>
</evidence>
<dbReference type="PROSITE" id="PS00627">
    <property type="entry name" value="GHMP_KINASES_ATP"/>
    <property type="match status" value="1"/>
</dbReference>
<evidence type="ECO:0000256" key="16">
    <source>
        <dbReference type="RuleBase" id="RU000506"/>
    </source>
</evidence>
<evidence type="ECO:0000259" key="19">
    <source>
        <dbReference type="Pfam" id="PF01087"/>
    </source>
</evidence>
<keyword evidence="9" id="KW-0547">Nucleotide-binding</keyword>
<dbReference type="InterPro" id="IPR006203">
    <property type="entry name" value="GHMP_knse_ATP-bd_CS"/>
</dbReference>
<evidence type="ECO:0000259" key="21">
    <source>
        <dbReference type="Pfam" id="PF08544"/>
    </source>
</evidence>
<keyword evidence="7 16" id="KW-0548">Nucleotidyltransferase</keyword>
<evidence type="ECO:0000256" key="14">
    <source>
        <dbReference type="ARBA" id="ARBA00023144"/>
    </source>
</evidence>
<dbReference type="GO" id="GO:0005524">
    <property type="term" value="F:ATP binding"/>
    <property type="evidence" value="ECO:0007669"/>
    <property type="project" value="UniProtKB-UniRule"/>
</dbReference>
<dbReference type="Pfam" id="PF02744">
    <property type="entry name" value="GalP_UDP_tr_C"/>
    <property type="match status" value="1"/>
</dbReference>
<feature type="domain" description="Galactokinase N-terminal" evidence="22">
    <location>
        <begin position="440"/>
        <end position="488"/>
    </location>
</feature>
<dbReference type="PANTHER" id="PTHR10457">
    <property type="entry name" value="MEVALONATE KINASE/GALACTOKINASE"/>
    <property type="match status" value="1"/>
</dbReference>
<keyword evidence="12" id="KW-0067">ATP-binding</keyword>
<comment type="pathway">
    <text evidence="3 16">Carbohydrate metabolism; galactose metabolism.</text>
</comment>
<dbReference type="SUPFAM" id="SSF54197">
    <property type="entry name" value="HIT-like"/>
    <property type="match status" value="2"/>
</dbReference>
<gene>
    <name evidence="23" type="ORF">M768_05955</name>
</gene>
<dbReference type="Pfam" id="PF08544">
    <property type="entry name" value="GHMP_kinases_C"/>
    <property type="match status" value="1"/>
</dbReference>
<dbReference type="Gene3D" id="3.30.70.890">
    <property type="entry name" value="GHMP kinase, C-terminal domain"/>
    <property type="match status" value="1"/>
</dbReference>
<evidence type="ECO:0000256" key="15">
    <source>
        <dbReference type="ARBA" id="ARBA00023277"/>
    </source>
</evidence>
<dbReference type="GO" id="GO:0005829">
    <property type="term" value="C:cytosol"/>
    <property type="evidence" value="ECO:0007669"/>
    <property type="project" value="TreeGrafter"/>
</dbReference>
<dbReference type="InterPro" id="IPR019539">
    <property type="entry name" value="GalKase_N"/>
</dbReference>
<evidence type="ECO:0000313" key="23">
    <source>
        <dbReference type="EMBL" id="KON75475.1"/>
    </source>
</evidence>
<dbReference type="Pfam" id="PF01087">
    <property type="entry name" value="GalP_UDP_transf"/>
    <property type="match status" value="1"/>
</dbReference>
<accession>A0A0M0FD17</accession>
<dbReference type="SUPFAM" id="SSF54211">
    <property type="entry name" value="Ribosomal protein S5 domain 2-like"/>
    <property type="match status" value="1"/>
</dbReference>
<dbReference type="GO" id="GO:1901135">
    <property type="term" value="P:carbohydrate derivative metabolic process"/>
    <property type="evidence" value="ECO:0007669"/>
    <property type="project" value="UniProtKB-ARBA"/>
</dbReference>
<dbReference type="NCBIfam" id="TIGR00209">
    <property type="entry name" value="galT_1"/>
    <property type="match status" value="1"/>
</dbReference>